<feature type="compositionally biased region" description="Polar residues" evidence="1">
    <location>
        <begin position="675"/>
        <end position="706"/>
    </location>
</feature>
<feature type="compositionally biased region" description="Polar residues" evidence="1">
    <location>
        <begin position="2558"/>
        <end position="2578"/>
    </location>
</feature>
<feature type="compositionally biased region" description="Low complexity" evidence="1">
    <location>
        <begin position="99"/>
        <end position="129"/>
    </location>
</feature>
<feature type="compositionally biased region" description="Low complexity" evidence="1">
    <location>
        <begin position="2751"/>
        <end position="2767"/>
    </location>
</feature>
<feature type="compositionally biased region" description="Polar residues" evidence="1">
    <location>
        <begin position="2803"/>
        <end position="2815"/>
    </location>
</feature>
<feature type="region of interest" description="Disordered" evidence="1">
    <location>
        <begin position="2634"/>
        <end position="2679"/>
    </location>
</feature>
<feature type="compositionally biased region" description="Low complexity" evidence="1">
    <location>
        <begin position="1537"/>
        <end position="1555"/>
    </location>
</feature>
<feature type="compositionally biased region" description="Polar residues" evidence="1">
    <location>
        <begin position="433"/>
        <end position="449"/>
    </location>
</feature>
<proteinExistence type="predicted"/>
<feature type="compositionally biased region" description="Polar residues" evidence="1">
    <location>
        <begin position="3133"/>
        <end position="3148"/>
    </location>
</feature>
<feature type="region of interest" description="Disordered" evidence="1">
    <location>
        <begin position="2408"/>
        <end position="2473"/>
    </location>
</feature>
<feature type="compositionally biased region" description="Basic and acidic residues" evidence="1">
    <location>
        <begin position="779"/>
        <end position="789"/>
    </location>
</feature>
<feature type="compositionally biased region" description="Polar residues" evidence="1">
    <location>
        <begin position="1651"/>
        <end position="1675"/>
    </location>
</feature>
<feature type="compositionally biased region" description="Low complexity" evidence="1">
    <location>
        <begin position="416"/>
        <end position="432"/>
    </location>
</feature>
<feature type="compositionally biased region" description="Low complexity" evidence="1">
    <location>
        <begin position="848"/>
        <end position="864"/>
    </location>
</feature>
<feature type="compositionally biased region" description="Low complexity" evidence="1">
    <location>
        <begin position="1947"/>
        <end position="1957"/>
    </location>
</feature>
<feature type="region of interest" description="Disordered" evidence="1">
    <location>
        <begin position="2957"/>
        <end position="3027"/>
    </location>
</feature>
<feature type="compositionally biased region" description="Polar residues" evidence="1">
    <location>
        <begin position="390"/>
        <end position="403"/>
    </location>
</feature>
<feature type="region of interest" description="Disordered" evidence="1">
    <location>
        <begin position="2751"/>
        <end position="2840"/>
    </location>
</feature>
<feature type="compositionally biased region" description="Polar residues" evidence="1">
    <location>
        <begin position="2408"/>
        <end position="2418"/>
    </location>
</feature>
<feature type="region of interest" description="Disordered" evidence="1">
    <location>
        <begin position="1271"/>
        <end position="1371"/>
    </location>
</feature>
<feature type="compositionally biased region" description="Polar residues" evidence="1">
    <location>
        <begin position="1705"/>
        <end position="1726"/>
    </location>
</feature>
<feature type="compositionally biased region" description="Low complexity" evidence="1">
    <location>
        <begin position="2816"/>
        <end position="2827"/>
    </location>
</feature>
<feature type="compositionally biased region" description="Polar residues" evidence="1">
    <location>
        <begin position="43"/>
        <end position="54"/>
    </location>
</feature>
<feature type="compositionally biased region" description="Low complexity" evidence="1">
    <location>
        <begin position="1428"/>
        <end position="1437"/>
    </location>
</feature>
<feature type="compositionally biased region" description="Low complexity" evidence="1">
    <location>
        <begin position="2076"/>
        <end position="2086"/>
    </location>
</feature>
<feature type="region of interest" description="Disordered" evidence="1">
    <location>
        <begin position="261"/>
        <end position="307"/>
    </location>
</feature>
<feature type="region of interest" description="Disordered" evidence="1">
    <location>
        <begin position="1634"/>
        <end position="1726"/>
    </location>
</feature>
<feature type="compositionally biased region" description="Polar residues" evidence="1">
    <location>
        <begin position="274"/>
        <end position="294"/>
    </location>
</feature>
<feature type="region of interest" description="Disordered" evidence="1">
    <location>
        <begin position="496"/>
        <end position="572"/>
    </location>
</feature>
<feature type="compositionally biased region" description="Polar residues" evidence="1">
    <location>
        <begin position="1556"/>
        <end position="1589"/>
    </location>
</feature>
<feature type="region of interest" description="Disordered" evidence="1">
    <location>
        <begin position="1418"/>
        <end position="1480"/>
    </location>
</feature>
<feature type="compositionally biased region" description="Basic and acidic residues" evidence="1">
    <location>
        <begin position="2957"/>
        <end position="2968"/>
    </location>
</feature>
<feature type="compositionally biased region" description="Polar residues" evidence="1">
    <location>
        <begin position="1271"/>
        <end position="1287"/>
    </location>
</feature>
<feature type="compositionally biased region" description="Polar residues" evidence="1">
    <location>
        <begin position="561"/>
        <end position="572"/>
    </location>
</feature>
<feature type="compositionally biased region" description="Polar residues" evidence="1">
    <location>
        <begin position="1858"/>
        <end position="1924"/>
    </location>
</feature>
<organism evidence="2">
    <name type="scientific">Rhipicephalus appendiculatus</name>
    <name type="common">Brown ear tick</name>
    <dbReference type="NCBI Taxonomy" id="34631"/>
    <lineage>
        <taxon>Eukaryota</taxon>
        <taxon>Metazoa</taxon>
        <taxon>Ecdysozoa</taxon>
        <taxon>Arthropoda</taxon>
        <taxon>Chelicerata</taxon>
        <taxon>Arachnida</taxon>
        <taxon>Acari</taxon>
        <taxon>Parasitiformes</taxon>
        <taxon>Ixodida</taxon>
        <taxon>Ixodoidea</taxon>
        <taxon>Ixodidae</taxon>
        <taxon>Rhipicephalinae</taxon>
        <taxon>Rhipicephalus</taxon>
        <taxon>Rhipicephalus</taxon>
    </lineage>
</organism>
<feature type="compositionally biased region" description="Polar residues" evidence="1">
    <location>
        <begin position="1179"/>
        <end position="1206"/>
    </location>
</feature>
<feature type="region of interest" description="Disordered" evidence="1">
    <location>
        <begin position="1755"/>
        <end position="1824"/>
    </location>
</feature>
<feature type="compositionally biased region" description="Polar residues" evidence="1">
    <location>
        <begin position="2709"/>
        <end position="2732"/>
    </location>
</feature>
<feature type="region of interest" description="Disordered" evidence="1">
    <location>
        <begin position="2854"/>
        <end position="2882"/>
    </location>
</feature>
<feature type="compositionally biased region" description="Basic residues" evidence="1">
    <location>
        <begin position="3225"/>
        <end position="3239"/>
    </location>
</feature>
<feature type="compositionally biased region" description="Polar residues" evidence="1">
    <location>
        <begin position="2970"/>
        <end position="2991"/>
    </location>
</feature>
<feature type="compositionally biased region" description="Polar residues" evidence="1">
    <location>
        <begin position="2427"/>
        <end position="2452"/>
    </location>
</feature>
<feature type="compositionally biased region" description="Low complexity" evidence="1">
    <location>
        <begin position="2161"/>
        <end position="2172"/>
    </location>
</feature>
<sequence length="3248" mass="338340">MSIQTSTSRTNEASIATDLGHPSPTFAADESSTTHQDSKENTKSSIAETTNASHGESMGMPTGNSHTFDITSKASIYSTKKTVSTTTTARHNEITTSTSSTYASVTSNTQQANKTRNTATTTSKAPTSADGLSPATGIRHASRNSSDKSNELDSNNGSRESSTVHFLSTSTEKSARVMSMDSSIPDSKINVSGSAVTKAVPAGKVTSTNKENTDASTTSTSVSAASISEISNGSRTVVTVSSHVGNTTDNMGTRIDHISAASTQKSNRRDSNNENRQSSTTGPFSTSIGESTQRTSHDSHRSENINIVSKSATLETVTLTTAKLTHAPITDITTSAKSTTSADTELKNNTAGVFIGTSEASVTDEGGMFSGTVHASATITSNSNDHHNDATTSGTGSPAISTEESIRTPPGDSQISETFSTVSRTTTETAGTLQSTNHTRAENTDTASSTMISDTSVTSLKDTSESAVTSTFASTTSHVVSTDNATEFTSTISTHKSYHQDLQNGTTEGSLIRSSETSTTQSTLPSSDSQMSTKHAEISSSITEKTITAPKENADMRTSPARVTTTSNTLPANRSQTALIQTSTSTVIKEKIATGFVYPSTTSDADESNTQRNDNSTTKSSGRSLNNGSSGESTGIPSGGSHIPDTTSEASNHSAEKTVTTPKARHNESTKLALETSTSATTIPEASNPTNALRTSPKASTSTISAATEKHYPSRNASDNANTHENNHGFTEGSTVKIFSTSTEQNTRLTSTNSHIPEREKNVSSSQTTQTASLRTVKTTHEAHTDEAKTSMSVTAASFSEMSSSSRTPWTATSQAVASTDSRAIGVDISSTAIDTSNGRKNDNSNRQTSTTQSSSSSLIQSTTRASHNSHIPESTKIDSNLPAVASATPQTANLTHEPVTDLTDSLNRTTASDTNLTQNNKSALISTSAASATNDNGVYTRTDHSSTTATYNENFDHTITANTENPATGSLTTSTEESTEMPHRHSQISDSYSSSRVTTSSSGKAETAETTKATALENAGMTSSTVTSNTSVLSLRNTSGRVFTSTSTTSTDGVRTDTVVRYTSTSTTKTANNHVSHNRSTEDSVTRLDATSTAEIARRPPRNSQVSNSASNTPSSTEATDERHTENRDMRISPATTAATSDTDSSISSPSVLIKTSTSTPNAGGTSTQLGHVPTTAADESNTQHNSETTKSSVAETYNAPNKGSTGKAHSDSHTSKTSIRMSSALTEKTATAATTKTATYNTSTTNSSTTSTSAASVTKKVIRTNDAVTTTSKAPSTTDGISTVTQKHHTPSNKPTDTREQHSNYGTREGATKTFHSTSTEKSTRITTTGSGIVQSERNVSSSALTETESVETVKTTPEARTDATTPSMSMSAASISEMSNTSRTVVTVRSHGGTSTENNATIIDLVSTTAIENYKGSHSTKGDKQSSTTQSFSKSTKESTKRASLDSHTSEGTVSNSPTVETVTQQTDNVTQEHKTTTTDLITVSHTELMNNNSSVSVRTSAISPTDADRIASGNNNSATPATRIVNVNHGNNATTSSSATTSVTVATEESTGMTSGDSQIPENSSTVSHASTGKTETAERTSNSKILEDADTTSSTTASRTSVTTLRNTSESVFTSTSTATMSTYVVSKDTTKNQTSTTTTGQSNNEFSQNVTTEGSITRSIKTSTIENARTLSGHSHISSSSSETSSSSTVTNVTAPSNARESGTSPAIVTSTFDTTSANNSQTALIETSTYTSHEAGIDTRIGHASTTAVDKSDTHQNNNSIIDGSVGQTTNSSREESTAISPGDSNISETTSKVSSYTAGKTSTAPTTKATHNASTKSTTLTGISALSITQHAYGTTTVLTTTSKELSSTDQISTAGGTGHPSTSPADKSSQHGRNFSTGEDSTVRFLSTSVGESSRATSVDSNIWDSNNNVSTSATREAVSEQRMNATRLRTTEPPSPSSISAASSTALANSTDQKGIATLIYDTSSTTITKANDHIVNNLTAEATFTRSMKFSTEESTRSSFKSYAQTERSSITSFTAVTNPVLVKNLTDEVLTSVTYDENTTTAFVPTHEGGATSLREGSSKIETSTDATSATSVSEKSSIDVLAFPHNNDPSKASTTIVARESPSSPSDDSRSTGRMRNVANTTSATKSSMPESTSKSMDRQPTGVSLISSPTNTTPSSVTHITNGHTTMVMSSPKATTSTGGVSRTTNTERTSSEILDVTKPHGRNHASGKGSVTPSVTSESSESFSTTDSNSTESSSKVINMTSSQPTATNTSIHVRVLEDNNTATIPTTVLMTTASPTEQTSRSTTAVNIGNITEQAITNSVTSNSQPCRNFSSSDSSLPVTTTKMNNSNAGANISADRSASPSQTTYPPNAAAKQSTAKPNISATFLFSSTPGTAQPDSSLAQNSTTVFNSSDAVSYSTGQDTPRSEPSVVPQDSATTLSDNSSIQRSSTGSFSSGKAGNCSGKSEKTATQLTKASTITNPTRMATVISSEHNLTSASTLPPFSSSSTFAPSSYSVIVNPTVGSTSNSFLNNENISSAGNDSLFSPSTSSAGNDSLQVRNFTQTGHNSSVTPCISRKASNSRATSDKSSHTEPLTTLAILNGAATTRRSPSENSPTTTYLSVKTVENSNGAAGNFSTKFSSGVTSPTESANTIKGENSSTEHIVSSTANGSTAPCNSTHTEKHPTVTATSNLAVENPSYTKEAGARHDLLSAKPSRTSPGERLTTTPNIAPTGFSSTAAPPATVKDYILSAVHNGSTAANSNNASRANSSTNKLTTTMPCRNKTGASSIPSMDGSSSSKANTAEVESKSTMEFNTFSSVDTSNYSNGSTSNSQESDTHTVAAHNSSTHKLNVTGVESNPVQYRNSSDVSPQISKMGENSSDTKWSSGTYNSMTKPAGAPGCKNSTITTSILLVDNSTSNPATNFAVNTTSTGKHYINIWTTVSGPPQTWNDSNVTHRNARIEEMSSDSTRDVAKQNASTSESATPPPCKNSTSTRTHSSDGIDLNDPKSSVRAGSNSGASPNGYPSTKRLSTASDAAKDNKFSAKVVSSTPGLLSLGNSSSAASSSVNTNSSYVAPRNVLSAKIFNYTHTTAGGGHNSNNTNTAPPTLSSFITTSNTAETGSNSSNESSPAKNKKEPCQTNSSSVIKGSATTPGTFVAVNSSEVAADSILTNSFPFTLDTESYPADTESADLSKSNVPGNEEPAKNSTAEVPPLVENTTHPQHREPCAKTRSRRSLRSARRSRRIVPLGRLRT</sequence>
<feature type="compositionally biased region" description="Low complexity" evidence="1">
    <location>
        <begin position="1023"/>
        <end position="1033"/>
    </location>
</feature>
<feature type="compositionally biased region" description="Polar residues" evidence="1">
    <location>
        <begin position="2125"/>
        <end position="2148"/>
    </location>
</feature>
<feature type="compositionally biased region" description="Polar residues" evidence="1">
    <location>
        <begin position="2598"/>
        <end position="2612"/>
    </location>
</feature>
<feature type="compositionally biased region" description="Low complexity" evidence="1">
    <location>
        <begin position="1133"/>
        <end position="1152"/>
    </location>
</feature>
<feature type="compositionally biased region" description="Low complexity" evidence="1">
    <location>
        <begin position="1596"/>
        <end position="1609"/>
    </location>
</feature>
<feature type="compositionally biased region" description="Polar residues" evidence="1">
    <location>
        <begin position="3007"/>
        <end position="3027"/>
    </location>
</feature>
<accession>A0A131YHV7</accession>
<evidence type="ECO:0000313" key="2">
    <source>
        <dbReference type="EMBL" id="JAP78128.1"/>
    </source>
</evidence>
<feature type="compositionally biased region" description="Polar residues" evidence="1">
    <location>
        <begin position="1453"/>
        <end position="1473"/>
    </location>
</feature>
<feature type="compositionally biased region" description="Low complexity" evidence="1">
    <location>
        <begin position="2196"/>
        <end position="2207"/>
    </location>
</feature>
<dbReference type="EMBL" id="GEDV01010429">
    <property type="protein sequence ID" value="JAP78128.1"/>
    <property type="molecule type" value="Transcribed_RNA"/>
</dbReference>
<feature type="compositionally biased region" description="Low complexity" evidence="1">
    <location>
        <begin position="990"/>
        <end position="1016"/>
    </location>
</feature>
<feature type="region of interest" description="Disordered" evidence="1">
    <location>
        <begin position="3176"/>
        <end position="3248"/>
    </location>
</feature>
<feature type="compositionally biased region" description="Low complexity" evidence="1">
    <location>
        <begin position="1319"/>
        <end position="1333"/>
    </location>
</feature>
<feature type="region of interest" description="Disordered" evidence="1">
    <location>
        <begin position="3087"/>
        <end position="3148"/>
    </location>
</feature>
<feature type="compositionally biased region" description="Polar residues" evidence="1">
    <location>
        <begin position="1064"/>
        <end position="1076"/>
    </location>
</feature>
<feature type="compositionally biased region" description="Polar residues" evidence="1">
    <location>
        <begin position="2173"/>
        <end position="2195"/>
    </location>
</feature>
<feature type="region of interest" description="Disordered" evidence="1">
    <location>
        <begin position="197"/>
        <end position="224"/>
    </location>
</feature>
<feature type="compositionally biased region" description="Low complexity" evidence="1">
    <location>
        <begin position="2225"/>
        <end position="2252"/>
    </location>
</feature>
<feature type="compositionally biased region" description="Low complexity" evidence="1">
    <location>
        <begin position="2782"/>
        <end position="2793"/>
    </location>
</feature>
<feature type="compositionally biased region" description="Basic and acidic residues" evidence="1">
    <location>
        <begin position="1121"/>
        <end position="1132"/>
    </location>
</feature>
<feature type="region of interest" description="Disordered" evidence="1">
    <location>
        <begin position="961"/>
        <end position="1033"/>
    </location>
</feature>
<feature type="compositionally biased region" description="Polar residues" evidence="1">
    <location>
        <begin position="599"/>
        <end position="619"/>
    </location>
</feature>
<feature type="compositionally biased region" description="Polar residues" evidence="1">
    <location>
        <begin position="644"/>
        <end position="661"/>
    </location>
</feature>
<feature type="compositionally biased region" description="Low complexity" evidence="1">
    <location>
        <begin position="1676"/>
        <end position="1703"/>
    </location>
</feature>
<feature type="compositionally biased region" description="Polar residues" evidence="1">
    <location>
        <begin position="742"/>
        <end position="755"/>
    </location>
</feature>
<feature type="compositionally biased region" description="Polar residues" evidence="1">
    <location>
        <begin position="152"/>
        <end position="171"/>
    </location>
</feature>
<feature type="compositionally biased region" description="Basic and acidic residues" evidence="1">
    <location>
        <begin position="1438"/>
        <end position="1452"/>
    </location>
</feature>
<feature type="region of interest" description="Disordered" evidence="1">
    <location>
        <begin position="99"/>
        <end position="171"/>
    </location>
</feature>
<feature type="region of interest" description="Disordered" evidence="1">
    <location>
        <begin position="3045"/>
        <end position="3064"/>
    </location>
</feature>
<feature type="compositionally biased region" description="Polar residues" evidence="1">
    <location>
        <begin position="1"/>
        <end position="14"/>
    </location>
</feature>
<feature type="region of interest" description="Disordered" evidence="1">
    <location>
        <begin position="2053"/>
        <end position="2267"/>
    </location>
</feature>
<feature type="region of interest" description="Disordered" evidence="1">
    <location>
        <begin position="1851"/>
        <end position="1957"/>
    </location>
</feature>
<feature type="region of interest" description="Disordered" evidence="1">
    <location>
        <begin position="599"/>
        <end position="706"/>
    </location>
</feature>
<feature type="compositionally biased region" description="Low complexity" evidence="1">
    <location>
        <begin position="793"/>
        <end position="806"/>
    </location>
</feature>
<feature type="compositionally biased region" description="Polar residues" evidence="1">
    <location>
        <begin position="1334"/>
        <end position="1347"/>
    </location>
</feature>
<feature type="region of interest" description="Disordered" evidence="1">
    <location>
        <begin position="742"/>
        <end position="919"/>
    </location>
</feature>
<feature type="region of interest" description="Disordered" evidence="1">
    <location>
        <begin position="2558"/>
        <end position="2612"/>
    </location>
</feature>
<feature type="compositionally biased region" description="Polar residues" evidence="1">
    <location>
        <begin position="763"/>
        <end position="777"/>
    </location>
</feature>
<feature type="compositionally biased region" description="Low complexity" evidence="1">
    <location>
        <begin position="1348"/>
        <end position="1371"/>
    </location>
</feature>
<name>A0A131YHV7_RHIAP</name>
<reference evidence="2" key="1">
    <citation type="journal article" date="2016" name="Ticks Tick Borne Dis.">
        <title>De novo assembly and annotation of the salivary gland transcriptome of Rhipicephalus appendiculatus male and female ticks during blood feeding.</title>
        <authorList>
            <person name="de Castro M.H."/>
            <person name="de Klerk D."/>
            <person name="Pienaar R."/>
            <person name="Latif A.A."/>
            <person name="Rees D.J."/>
            <person name="Mans B.J."/>
        </authorList>
    </citation>
    <scope>NUCLEOTIDE SEQUENCE</scope>
    <source>
        <tissue evidence="2">Salivary glands</tissue>
    </source>
</reference>
<feature type="region of interest" description="Disordered" evidence="1">
    <location>
        <begin position="1534"/>
        <end position="1616"/>
    </location>
</feature>
<feature type="compositionally biased region" description="Polar residues" evidence="1">
    <location>
        <begin position="2100"/>
        <end position="2109"/>
    </location>
</feature>
<feature type="compositionally biased region" description="Polar residues" evidence="1">
    <location>
        <begin position="2634"/>
        <end position="2673"/>
    </location>
</feature>
<feature type="compositionally biased region" description="Polar residues" evidence="1">
    <location>
        <begin position="1103"/>
        <end position="1119"/>
    </location>
</feature>
<evidence type="ECO:0000256" key="1">
    <source>
        <dbReference type="SAM" id="MobiDB-lite"/>
    </source>
</evidence>
<feature type="region of interest" description="Disordered" evidence="1">
    <location>
        <begin position="1064"/>
        <end position="1229"/>
    </location>
</feature>
<feature type="compositionally biased region" description="Low complexity" evidence="1">
    <location>
        <begin position="215"/>
        <end position="224"/>
    </location>
</feature>
<feature type="region of interest" description="Disordered" evidence="1">
    <location>
        <begin position="1"/>
        <end position="67"/>
    </location>
</feature>
<feature type="compositionally biased region" description="Low complexity" evidence="1">
    <location>
        <begin position="1637"/>
        <end position="1650"/>
    </location>
</feature>
<feature type="region of interest" description="Disordered" evidence="1">
    <location>
        <begin position="379"/>
        <end position="449"/>
    </location>
</feature>
<feature type="compositionally biased region" description="Low complexity" evidence="1">
    <location>
        <begin position="620"/>
        <end position="633"/>
    </location>
</feature>
<feature type="compositionally biased region" description="Polar residues" evidence="1">
    <location>
        <begin position="2463"/>
        <end position="2473"/>
    </location>
</feature>
<feature type="compositionally biased region" description="Polar residues" evidence="1">
    <location>
        <begin position="3087"/>
        <end position="3126"/>
    </location>
</feature>
<feature type="compositionally biased region" description="Polar residues" evidence="1">
    <location>
        <begin position="807"/>
        <end position="822"/>
    </location>
</feature>
<feature type="region of interest" description="Disordered" evidence="1">
    <location>
        <begin position="2706"/>
        <end position="2732"/>
    </location>
</feature>
<feature type="region of interest" description="Disordered" evidence="1">
    <location>
        <begin position="2315"/>
        <end position="2373"/>
    </location>
</feature>
<feature type="compositionally biased region" description="Polar residues" evidence="1">
    <location>
        <begin position="2253"/>
        <end position="2267"/>
    </location>
</feature>
<protein>
    <submittedName>
        <fullName evidence="2">Mucin</fullName>
    </submittedName>
</protein>
<feature type="compositionally biased region" description="Polar residues" evidence="1">
    <location>
        <begin position="903"/>
        <end position="919"/>
    </location>
</feature>
<feature type="compositionally biased region" description="Polar residues" evidence="1">
    <location>
        <begin position="1155"/>
        <end position="1171"/>
    </location>
</feature>
<feature type="compositionally biased region" description="Polar residues" evidence="1">
    <location>
        <begin position="496"/>
        <end position="546"/>
    </location>
</feature>